<accession>A0A0E9NAU3</accession>
<keyword evidence="3" id="KW-1185">Reference proteome</keyword>
<feature type="compositionally biased region" description="Polar residues" evidence="1">
    <location>
        <begin position="1"/>
        <end position="21"/>
    </location>
</feature>
<evidence type="ECO:0000313" key="2">
    <source>
        <dbReference type="EMBL" id="GAO46530.1"/>
    </source>
</evidence>
<reference evidence="2 3" key="3">
    <citation type="journal article" date="2015" name="Genome Announc.">
        <title>Draft Genome Sequence of the Archiascomycetous Yeast Saitoella complicata.</title>
        <authorList>
            <person name="Yamauchi K."/>
            <person name="Kondo S."/>
            <person name="Hamamoto M."/>
            <person name="Takahashi Y."/>
            <person name="Ogura Y."/>
            <person name="Hayashi T."/>
            <person name="Nishida H."/>
        </authorList>
    </citation>
    <scope>NUCLEOTIDE SEQUENCE [LARGE SCALE GENOMIC DNA]</scope>
    <source>
        <strain evidence="2 3">NRRL Y-17804</strain>
    </source>
</reference>
<feature type="region of interest" description="Disordered" evidence="1">
    <location>
        <begin position="507"/>
        <end position="527"/>
    </location>
</feature>
<organism evidence="2 3">
    <name type="scientific">Saitoella complicata (strain BCRC 22490 / CBS 7301 / JCM 7358 / NBRC 10748 / NRRL Y-17804)</name>
    <dbReference type="NCBI Taxonomy" id="698492"/>
    <lineage>
        <taxon>Eukaryota</taxon>
        <taxon>Fungi</taxon>
        <taxon>Dikarya</taxon>
        <taxon>Ascomycota</taxon>
        <taxon>Taphrinomycotina</taxon>
        <taxon>Taphrinomycotina incertae sedis</taxon>
        <taxon>Saitoella</taxon>
    </lineage>
</organism>
<sequence length="592" mass="64038">MVDEQTPQPAAASEVTTSLTDPSKKRKRDDENGASKSIGPNTFRDFHRVFSEQRGGSLVINTTLRPPAPSGQPAPTTTPSETISSKLLKAAYKSLNELEADINYSARVFANTLPTTSRRYRDADAFYKYAKSLIAREQAKDVKVVATQEGVDTLAPGPKNPPQQPLMRPEEKTVLTVLSGAQMLFSSVTKRATLDERPLDVTNYGARFAEATKIVPMAPVPNTATLGSVAPDFSKAAKEKDEDDVKKLPNAKWIGYDPYATFGPVMEQGGASYGADVNSMVWCETRGRKALRKVLGIEEKKEDKVGADEKAAVEEYKEPEPVEIDEKLILAWEPEPEPKPTATPSVLVPTPTFSPLSQITTLLKELRDLQSSRLALPTPKDSQPLPPSREEKELATRIQTLIVDTIASHPELTPAALLPVESVPFPTKAVTIPTLEKSYIGSLSNLSEAAPPAPPPPVPMPAAHSLPMAYPPATMMLTRGHVGEWGGVDDAGPGNGGDDADGDAAWAWGDDVGESHGTGGDADEAWGDDEGIEWIGWSIGAEWVGTRAGCEENLIVSQSVSPRTQKKEKCKNIQWCTPQSKSTSRYTFSSQR</sequence>
<dbReference type="OMA" id="KSHALMM"/>
<dbReference type="AlphaFoldDB" id="A0A0E9NAU3"/>
<dbReference type="EMBL" id="BACD03000004">
    <property type="protein sequence ID" value="GAO46530.1"/>
    <property type="molecule type" value="Genomic_DNA"/>
</dbReference>
<protein>
    <submittedName>
        <fullName evidence="2">Uncharacterized protein</fullName>
    </submittedName>
</protein>
<feature type="region of interest" description="Disordered" evidence="1">
    <location>
        <begin position="1"/>
        <end position="45"/>
    </location>
</feature>
<dbReference type="STRING" id="698492.A0A0E9NAU3"/>
<proteinExistence type="predicted"/>
<comment type="caution">
    <text evidence="2">The sequence shown here is derived from an EMBL/GenBank/DDBJ whole genome shotgun (WGS) entry which is preliminary data.</text>
</comment>
<reference evidence="2 3" key="1">
    <citation type="journal article" date="2011" name="J. Gen. Appl. Microbiol.">
        <title>Draft genome sequencing of the enigmatic yeast Saitoella complicata.</title>
        <authorList>
            <person name="Nishida H."/>
            <person name="Hamamoto M."/>
            <person name="Sugiyama J."/>
        </authorList>
    </citation>
    <scope>NUCLEOTIDE SEQUENCE [LARGE SCALE GENOMIC DNA]</scope>
    <source>
        <strain evidence="2 3">NRRL Y-17804</strain>
    </source>
</reference>
<reference evidence="2 3" key="2">
    <citation type="journal article" date="2014" name="J. Gen. Appl. Microbiol.">
        <title>The early diverging ascomycetous budding yeast Saitoella complicata has three histone deacetylases belonging to the Clr6, Hos2, and Rpd3 lineages.</title>
        <authorList>
            <person name="Nishida H."/>
            <person name="Matsumoto T."/>
            <person name="Kondo S."/>
            <person name="Hamamoto M."/>
            <person name="Yoshikawa H."/>
        </authorList>
    </citation>
    <scope>NUCLEOTIDE SEQUENCE [LARGE SCALE GENOMIC DNA]</scope>
    <source>
        <strain evidence="2 3">NRRL Y-17804</strain>
    </source>
</reference>
<evidence type="ECO:0000313" key="3">
    <source>
        <dbReference type="Proteomes" id="UP000033140"/>
    </source>
</evidence>
<evidence type="ECO:0000256" key="1">
    <source>
        <dbReference type="SAM" id="MobiDB-lite"/>
    </source>
</evidence>
<feature type="region of interest" description="Disordered" evidence="1">
    <location>
        <begin position="57"/>
        <end position="81"/>
    </location>
</feature>
<gene>
    <name evidence="2" type="ORF">G7K_0760-t1</name>
</gene>
<dbReference type="Proteomes" id="UP000033140">
    <property type="component" value="Unassembled WGS sequence"/>
</dbReference>
<name>A0A0E9NAU3_SAICN</name>